<dbReference type="EMBL" id="JQ691611">
    <property type="protein sequence ID" value="AFH21007.1"/>
    <property type="molecule type" value="Genomic_DNA"/>
</dbReference>
<protein>
    <submittedName>
        <fullName evidence="1">Uncharacterized protein</fullName>
    </submittedName>
</protein>
<gene>
    <name evidence="1" type="ORF">CR9_123</name>
</gene>
<dbReference type="RefSeq" id="YP_009015085.1">
    <property type="nucleotide sequence ID" value="NC_023717.1"/>
</dbReference>
<dbReference type="Proteomes" id="UP000011829">
    <property type="component" value="Segment"/>
</dbReference>
<evidence type="ECO:0000313" key="2">
    <source>
        <dbReference type="Proteomes" id="UP000011829"/>
    </source>
</evidence>
<keyword evidence="2" id="KW-1185">Reference proteome</keyword>
<dbReference type="KEGG" id="vg:18562965"/>
<evidence type="ECO:0000313" key="1">
    <source>
        <dbReference type="EMBL" id="AFH21007.1"/>
    </source>
</evidence>
<reference evidence="1 2" key="1">
    <citation type="submission" date="2012-02" db="EMBL/GenBank/DDBJ databases">
        <title>Complete Genome Sequence of Cronobacter sakazakii Bacteriophage CR9.</title>
        <authorList>
            <person name="Shin H."/>
            <person name="Lee J.-H."/>
            <person name="Kim Y."/>
            <person name="Ryu S."/>
        </authorList>
    </citation>
    <scope>NUCLEOTIDE SEQUENCE [LARGE SCALE GENOMIC DNA]</scope>
</reference>
<organism evidence="1 2">
    <name type="scientific">Cronobacter phage CR9</name>
    <dbReference type="NCBI Taxonomy" id="1162290"/>
    <lineage>
        <taxon>Viruses</taxon>
        <taxon>Duplodnaviria</taxon>
        <taxon>Heunggongvirae</taxon>
        <taxon>Uroviricota</taxon>
        <taxon>Caudoviricetes</taxon>
        <taxon>Vequintavirinae</taxon>
        <taxon>Certrevirus</taxon>
        <taxon>Certrevirus CR9</taxon>
    </lineage>
</organism>
<dbReference type="GeneID" id="18562965"/>
<dbReference type="OrthoDB" id="28188at10239"/>
<proteinExistence type="predicted"/>
<name>M1F1A7_9CAUD</name>
<sequence length="68" mass="7911">MKVEIIERGTEVILVSRDTAVNPGFIVPRKNERICAHGDNYFVREVNHYYYRAIPGEDDFIEILVEAE</sequence>
<accession>M1F1A7</accession>